<dbReference type="InterPro" id="IPR036894">
    <property type="entry name" value="YbaB-like_sf"/>
</dbReference>
<dbReference type="Gene3D" id="3.30.1310.10">
    <property type="entry name" value="Nucleoid-associated protein YbaB-like domain"/>
    <property type="match status" value="1"/>
</dbReference>
<reference evidence="2" key="1">
    <citation type="journal article" date="2019" name="Int. J. Syst. Evol. Microbiol.">
        <title>The Global Catalogue of Microorganisms (GCM) 10K type strain sequencing project: providing services to taxonomists for standard genome sequencing and annotation.</title>
        <authorList>
            <consortium name="The Broad Institute Genomics Platform"/>
            <consortium name="The Broad Institute Genome Sequencing Center for Infectious Disease"/>
            <person name="Wu L."/>
            <person name="Ma J."/>
        </authorList>
    </citation>
    <scope>NUCLEOTIDE SEQUENCE [LARGE SCALE GENOMIC DNA]</scope>
    <source>
        <strain evidence="2">JCM 17441</strain>
    </source>
</reference>
<dbReference type="RefSeq" id="WP_345129836.1">
    <property type="nucleotide sequence ID" value="NZ_BAABAT010000014.1"/>
</dbReference>
<dbReference type="Pfam" id="PF02575">
    <property type="entry name" value="YbaB_DNA_bd"/>
    <property type="match status" value="1"/>
</dbReference>
<dbReference type="EMBL" id="BAABAT010000014">
    <property type="protein sequence ID" value="GAA4252796.1"/>
    <property type="molecule type" value="Genomic_DNA"/>
</dbReference>
<dbReference type="SUPFAM" id="SSF82607">
    <property type="entry name" value="YbaB-like"/>
    <property type="match status" value="1"/>
</dbReference>
<name>A0ABP8DCN1_9ACTN</name>
<keyword evidence="2" id="KW-1185">Reference proteome</keyword>
<protein>
    <recommendedName>
        <fullName evidence="3">YbaB/EbfC family DNA-binding protein</fullName>
    </recommendedName>
</protein>
<organism evidence="1 2">
    <name type="scientific">Dactylosporangium darangshiense</name>
    <dbReference type="NCBI Taxonomy" id="579108"/>
    <lineage>
        <taxon>Bacteria</taxon>
        <taxon>Bacillati</taxon>
        <taxon>Actinomycetota</taxon>
        <taxon>Actinomycetes</taxon>
        <taxon>Micromonosporales</taxon>
        <taxon>Micromonosporaceae</taxon>
        <taxon>Dactylosporangium</taxon>
    </lineage>
</organism>
<evidence type="ECO:0000313" key="2">
    <source>
        <dbReference type="Proteomes" id="UP001500620"/>
    </source>
</evidence>
<evidence type="ECO:0000313" key="1">
    <source>
        <dbReference type="EMBL" id="GAA4252796.1"/>
    </source>
</evidence>
<evidence type="ECO:0008006" key="3">
    <source>
        <dbReference type="Google" id="ProtNLM"/>
    </source>
</evidence>
<sequence>MERPDWASLHSVVDDLKRAIGSLDETQKRIARITGTGYSPDRMVKVVVGPRGQLVDIEIDPRVFRNPDSRGLADAILVAARNAVNDANGKTTTIVNEAVPVHLRRGMFAGEDQLEGVITRHDGDLNEDEGSSRR</sequence>
<comment type="caution">
    <text evidence="1">The sequence shown here is derived from an EMBL/GenBank/DDBJ whole genome shotgun (WGS) entry which is preliminary data.</text>
</comment>
<proteinExistence type="predicted"/>
<dbReference type="Proteomes" id="UP001500620">
    <property type="component" value="Unassembled WGS sequence"/>
</dbReference>
<accession>A0ABP8DCN1</accession>
<dbReference type="InterPro" id="IPR004401">
    <property type="entry name" value="YbaB/EbfC"/>
</dbReference>
<gene>
    <name evidence="1" type="ORF">GCM10022255_051040</name>
</gene>